<name>M7XG43_9BACT</name>
<dbReference type="EMBL" id="AMZY02000009">
    <property type="protein sequence ID" value="EMS33518.1"/>
    <property type="molecule type" value="Genomic_DNA"/>
</dbReference>
<keyword evidence="2" id="KW-1185">Reference proteome</keyword>
<proteinExistence type="predicted"/>
<dbReference type="Proteomes" id="UP000010953">
    <property type="component" value="Unassembled WGS sequence"/>
</dbReference>
<gene>
    <name evidence="1" type="ORF">C943_04396</name>
</gene>
<sequence>MYDLMCRRAFQGLGQASIGVGKEKLWFCRVILPGIGFSL</sequence>
<dbReference type="InParanoid" id="M7XG43"/>
<organism evidence="1 2">
    <name type="scientific">Mariniradius saccharolyticus AK6</name>
    <dbReference type="NCBI Taxonomy" id="1239962"/>
    <lineage>
        <taxon>Bacteria</taxon>
        <taxon>Pseudomonadati</taxon>
        <taxon>Bacteroidota</taxon>
        <taxon>Cytophagia</taxon>
        <taxon>Cytophagales</taxon>
        <taxon>Cyclobacteriaceae</taxon>
        <taxon>Mariniradius</taxon>
    </lineage>
</organism>
<comment type="caution">
    <text evidence="1">The sequence shown here is derived from an EMBL/GenBank/DDBJ whole genome shotgun (WGS) entry which is preliminary data.</text>
</comment>
<protein>
    <submittedName>
        <fullName evidence="1">Uncharacterized protein</fullName>
    </submittedName>
</protein>
<evidence type="ECO:0000313" key="1">
    <source>
        <dbReference type="EMBL" id="EMS33518.1"/>
    </source>
</evidence>
<reference evidence="1" key="1">
    <citation type="submission" date="2013-01" db="EMBL/GenBank/DDBJ databases">
        <title>Genome assembly of Mariniradius saccharolyticus AK6.</title>
        <authorList>
            <person name="Vaidya B."/>
            <person name="Khatri I."/>
            <person name="Tanuku N.R.S."/>
            <person name="Subramanian S."/>
            <person name="Pinnaka A."/>
        </authorList>
    </citation>
    <scope>NUCLEOTIDE SEQUENCE [LARGE SCALE GENOMIC DNA]</scope>
    <source>
        <strain evidence="1">AK6</strain>
    </source>
</reference>
<evidence type="ECO:0000313" key="2">
    <source>
        <dbReference type="Proteomes" id="UP000010953"/>
    </source>
</evidence>
<accession>M7XG43</accession>
<dbReference type="AlphaFoldDB" id="M7XG43"/>